<evidence type="ECO:0000256" key="1">
    <source>
        <dbReference type="SAM" id="SignalP"/>
    </source>
</evidence>
<dbReference type="PANTHER" id="PTHR10992:SF1002">
    <property type="entry name" value="SALICYLIC ACID-BINDING PROTEIN 2-LIKE"/>
    <property type="match status" value="1"/>
</dbReference>
<evidence type="ECO:0000259" key="2">
    <source>
        <dbReference type="Pfam" id="PF12697"/>
    </source>
</evidence>
<gene>
    <name evidence="3" type="ORF">ERUC_LOCUS24115</name>
</gene>
<reference evidence="3 4" key="1">
    <citation type="submission" date="2022-03" db="EMBL/GenBank/DDBJ databases">
        <authorList>
            <person name="Macdonald S."/>
            <person name="Ahmed S."/>
            <person name="Newling K."/>
        </authorList>
    </citation>
    <scope>NUCLEOTIDE SEQUENCE [LARGE SCALE GENOMIC DNA]</scope>
</reference>
<dbReference type="Gene3D" id="3.40.50.1820">
    <property type="entry name" value="alpha/beta hydrolase"/>
    <property type="match status" value="1"/>
</dbReference>
<feature type="signal peptide" evidence="1">
    <location>
        <begin position="1"/>
        <end position="27"/>
    </location>
</feature>
<dbReference type="InterPro" id="IPR000073">
    <property type="entry name" value="AB_hydrolase_1"/>
</dbReference>
<keyword evidence="1" id="KW-0732">Signal</keyword>
<protein>
    <recommendedName>
        <fullName evidence="2">AB hydrolase-1 domain-containing protein</fullName>
    </recommendedName>
</protein>
<dbReference type="PANTHER" id="PTHR10992">
    <property type="entry name" value="METHYLESTERASE FAMILY MEMBER"/>
    <property type="match status" value="1"/>
</dbReference>
<dbReference type="SUPFAM" id="SSF53474">
    <property type="entry name" value="alpha/beta-Hydrolases"/>
    <property type="match status" value="1"/>
</dbReference>
<feature type="chain" id="PRO_5044892969" description="AB hydrolase-1 domain-containing protein" evidence="1">
    <location>
        <begin position="28"/>
        <end position="291"/>
    </location>
</feature>
<dbReference type="Pfam" id="PF12697">
    <property type="entry name" value="Abhydrolase_6"/>
    <property type="match status" value="1"/>
</dbReference>
<comment type="caution">
    <text evidence="3">The sequence shown here is derived from an EMBL/GenBank/DDBJ whole genome shotgun (WGS) entry which is preliminary data.</text>
</comment>
<evidence type="ECO:0000313" key="3">
    <source>
        <dbReference type="EMBL" id="CAH8358359.1"/>
    </source>
</evidence>
<evidence type="ECO:0000313" key="4">
    <source>
        <dbReference type="Proteomes" id="UP001642260"/>
    </source>
</evidence>
<name>A0ABC8KH23_ERUVS</name>
<proteinExistence type="predicted"/>
<dbReference type="InterPro" id="IPR029058">
    <property type="entry name" value="AB_hydrolase_fold"/>
</dbReference>
<dbReference type="InterPro" id="IPR045889">
    <property type="entry name" value="MES/HNL"/>
</dbReference>
<feature type="domain" description="AB hydrolase-1" evidence="2">
    <location>
        <begin position="36"/>
        <end position="275"/>
    </location>
</feature>
<dbReference type="AlphaFoldDB" id="A0ABC8KH23"/>
<sequence>MDSKTNKYLALIFVTFLISLSYHPISATPQQSNAHFVLVHGAGHGAWCWYKLIPILKSQGHNVTSVDLAASGIDLSQAETLSSINEYIEPLMDVMKSLNVDEKVILVAHSFGGLAISKAMELFHDKVQMAIFVTALMPGPTINFTLLSKGLVRWQAPQLDMKFIFGDGPNKPPTLSIGGPLFLSLNMYDLSPREDVELAGLLVRPQRLFSNEDMDTSLMLTPERYGSVTRIFLVSEKDKTLMKDFQHWMIKNNPPNHVEHIQDSDHMVMISKPLDLGNRLLSLAKSLLENI</sequence>
<dbReference type="EMBL" id="CAKOAT010245377">
    <property type="protein sequence ID" value="CAH8358359.1"/>
    <property type="molecule type" value="Genomic_DNA"/>
</dbReference>
<accession>A0ABC8KH23</accession>
<keyword evidence="4" id="KW-1185">Reference proteome</keyword>
<dbReference type="Proteomes" id="UP001642260">
    <property type="component" value="Unassembled WGS sequence"/>
</dbReference>
<organism evidence="3 4">
    <name type="scientific">Eruca vesicaria subsp. sativa</name>
    <name type="common">Garden rocket</name>
    <name type="synonym">Eruca sativa</name>
    <dbReference type="NCBI Taxonomy" id="29727"/>
    <lineage>
        <taxon>Eukaryota</taxon>
        <taxon>Viridiplantae</taxon>
        <taxon>Streptophyta</taxon>
        <taxon>Embryophyta</taxon>
        <taxon>Tracheophyta</taxon>
        <taxon>Spermatophyta</taxon>
        <taxon>Magnoliopsida</taxon>
        <taxon>eudicotyledons</taxon>
        <taxon>Gunneridae</taxon>
        <taxon>Pentapetalae</taxon>
        <taxon>rosids</taxon>
        <taxon>malvids</taxon>
        <taxon>Brassicales</taxon>
        <taxon>Brassicaceae</taxon>
        <taxon>Brassiceae</taxon>
        <taxon>Eruca</taxon>
    </lineage>
</organism>